<keyword evidence="2" id="KW-1185">Reference proteome</keyword>
<protein>
    <submittedName>
        <fullName evidence="1">Uncharacterized protein</fullName>
    </submittedName>
</protein>
<proteinExistence type="predicted"/>
<reference evidence="2" key="1">
    <citation type="submission" date="2016-10" db="EMBL/GenBank/DDBJ databases">
        <authorList>
            <person name="Varghese N."/>
            <person name="Submissions S."/>
        </authorList>
    </citation>
    <scope>NUCLEOTIDE SEQUENCE [LARGE SCALE GENOMIC DNA]</scope>
    <source>
        <strain evidence="2">DSM 45413</strain>
    </source>
</reference>
<evidence type="ECO:0000313" key="2">
    <source>
        <dbReference type="Proteomes" id="UP000198960"/>
    </source>
</evidence>
<dbReference type="STRING" id="673521.SAMN05660991_01982"/>
<accession>A0A1H8T1U5</accession>
<dbReference type="RefSeq" id="WP_170861046.1">
    <property type="nucleotide sequence ID" value="NZ_FOEE01000005.1"/>
</dbReference>
<dbReference type="EMBL" id="FOEE01000005">
    <property type="protein sequence ID" value="SEO84564.1"/>
    <property type="molecule type" value="Genomic_DNA"/>
</dbReference>
<dbReference type="Proteomes" id="UP000198960">
    <property type="component" value="Unassembled WGS sequence"/>
</dbReference>
<sequence length="113" mass="11452">MARVAAADSRQRGDRLVLSTLAAGVLPALTARPVVTAELALVVAVSTIPGELERLPAAVLVNVVLLAAAIYLHPVQGLLGTEAVGPVELAADVVRALPAASAVFVCRRVGAGR</sequence>
<evidence type="ECO:0000313" key="1">
    <source>
        <dbReference type="EMBL" id="SEO84564.1"/>
    </source>
</evidence>
<dbReference type="AlphaFoldDB" id="A0A1H8T1U5"/>
<name>A0A1H8T1U5_9ACTN</name>
<organism evidence="1 2">
    <name type="scientific">Trujillonella endophytica</name>
    <dbReference type="NCBI Taxonomy" id="673521"/>
    <lineage>
        <taxon>Bacteria</taxon>
        <taxon>Bacillati</taxon>
        <taxon>Actinomycetota</taxon>
        <taxon>Actinomycetes</taxon>
        <taxon>Geodermatophilales</taxon>
        <taxon>Geodermatophilaceae</taxon>
        <taxon>Trujillonella</taxon>
    </lineage>
</organism>
<gene>
    <name evidence="1" type="ORF">SAMN05660991_01982</name>
</gene>